<feature type="region of interest" description="Disordered" evidence="1">
    <location>
        <begin position="79"/>
        <end position="131"/>
    </location>
</feature>
<keyword evidence="3" id="KW-1185">Reference proteome</keyword>
<dbReference type="EMBL" id="AGNL01043807">
    <property type="protein sequence ID" value="EJK50403.1"/>
    <property type="molecule type" value="Genomic_DNA"/>
</dbReference>
<proteinExistence type="predicted"/>
<accession>K0R9V1</accession>
<reference evidence="2 3" key="1">
    <citation type="journal article" date="2012" name="Genome Biol.">
        <title>Genome and low-iron response of an oceanic diatom adapted to chronic iron limitation.</title>
        <authorList>
            <person name="Lommer M."/>
            <person name="Specht M."/>
            <person name="Roy A.S."/>
            <person name="Kraemer L."/>
            <person name="Andreson R."/>
            <person name="Gutowska M.A."/>
            <person name="Wolf J."/>
            <person name="Bergner S.V."/>
            <person name="Schilhabel M.B."/>
            <person name="Klostermeier U.C."/>
            <person name="Beiko R.G."/>
            <person name="Rosenstiel P."/>
            <person name="Hippler M."/>
            <person name="Laroche J."/>
        </authorList>
    </citation>
    <scope>NUCLEOTIDE SEQUENCE [LARGE SCALE GENOMIC DNA]</scope>
    <source>
        <strain evidence="2 3">CCMP1005</strain>
    </source>
</reference>
<protein>
    <submittedName>
        <fullName evidence="2">Uncharacterized protein</fullName>
    </submittedName>
</protein>
<evidence type="ECO:0000313" key="3">
    <source>
        <dbReference type="Proteomes" id="UP000266841"/>
    </source>
</evidence>
<sequence length="131" mass="14475">MRFVPQCIGRLKTTHPQPALSLSPAHLGVGAHDVERPRVVVLLPLRRDEGTKVDVPYEVEPRRRALLRRRPADHRWTPILVGKGELGGCQEGRDGGSLSSKSSSPSEPSPRLVDSATFPRRAFRRANGDRA</sequence>
<gene>
    <name evidence="2" type="ORF">THAOC_30633</name>
</gene>
<dbReference type="AlphaFoldDB" id="K0R9V1"/>
<dbReference type="Proteomes" id="UP000266841">
    <property type="component" value="Unassembled WGS sequence"/>
</dbReference>
<organism evidence="2 3">
    <name type="scientific">Thalassiosira oceanica</name>
    <name type="common">Marine diatom</name>
    <dbReference type="NCBI Taxonomy" id="159749"/>
    <lineage>
        <taxon>Eukaryota</taxon>
        <taxon>Sar</taxon>
        <taxon>Stramenopiles</taxon>
        <taxon>Ochrophyta</taxon>
        <taxon>Bacillariophyta</taxon>
        <taxon>Coscinodiscophyceae</taxon>
        <taxon>Thalassiosirophycidae</taxon>
        <taxon>Thalassiosirales</taxon>
        <taxon>Thalassiosiraceae</taxon>
        <taxon>Thalassiosira</taxon>
    </lineage>
</organism>
<evidence type="ECO:0000256" key="1">
    <source>
        <dbReference type="SAM" id="MobiDB-lite"/>
    </source>
</evidence>
<comment type="caution">
    <text evidence="2">The sequence shown here is derived from an EMBL/GenBank/DDBJ whole genome shotgun (WGS) entry which is preliminary data.</text>
</comment>
<evidence type="ECO:0000313" key="2">
    <source>
        <dbReference type="EMBL" id="EJK50403.1"/>
    </source>
</evidence>
<feature type="compositionally biased region" description="Low complexity" evidence="1">
    <location>
        <begin position="97"/>
        <end position="110"/>
    </location>
</feature>
<name>K0R9V1_THAOC</name>